<evidence type="ECO:0000313" key="2">
    <source>
        <dbReference type="EMBL" id="KFG49295.1"/>
    </source>
</evidence>
<evidence type="ECO:0000313" key="3">
    <source>
        <dbReference type="Proteomes" id="UP000028828"/>
    </source>
</evidence>
<accession>A0A086KY27</accession>
<feature type="chain" id="PRO_5001809741" description="Transmembrane 9 superfamily member" evidence="1">
    <location>
        <begin position="33"/>
        <end position="394"/>
    </location>
</feature>
<keyword evidence="1" id="KW-0732">Signal</keyword>
<evidence type="ECO:0000256" key="1">
    <source>
        <dbReference type="SAM" id="SignalP"/>
    </source>
</evidence>
<comment type="caution">
    <text evidence="2">The sequence shown here is derived from an EMBL/GenBank/DDBJ whole genome shotgun (WGS) entry which is preliminary data.</text>
</comment>
<dbReference type="EMBL" id="AEYI02000447">
    <property type="protein sequence ID" value="KFG49295.1"/>
    <property type="molecule type" value="Genomic_DNA"/>
</dbReference>
<reference evidence="2 3" key="1">
    <citation type="submission" date="2014-03" db="EMBL/GenBank/DDBJ databases">
        <authorList>
            <person name="Sibley D."/>
            <person name="Venepally P."/>
            <person name="Karamycheva S."/>
            <person name="Hadjithomas M."/>
            <person name="Khan A."/>
            <person name="Brunk B."/>
            <person name="Roos D."/>
            <person name="Caler E."/>
            <person name="Lorenzi H."/>
        </authorList>
    </citation>
    <scope>NUCLEOTIDE SEQUENCE [LARGE SCALE GENOMIC DNA]</scope>
    <source>
        <strain evidence="3">p89</strain>
    </source>
</reference>
<name>A0A086KY27_TOXGO</name>
<evidence type="ECO:0008006" key="4">
    <source>
        <dbReference type="Google" id="ProtNLM"/>
    </source>
</evidence>
<dbReference type="VEuPathDB" id="ToxoDB:TGP89_316250"/>
<gene>
    <name evidence="2" type="ORF">TGP89_316250</name>
</gene>
<dbReference type="AlphaFoldDB" id="A0A086KY27"/>
<sequence>MKGISSRCSALLRGGCLALAVLAALERMFTVADNVATAENVQSGFPPLGVSPLEGTTQVGSSPRRLMSEGLSMMVMQYLLFPEMRESLVDLGAKSMEILKGGPTYDVLLDYYYDPQNCVVAFDTLYDGTFFGLVNLDSVKVTYSHVQHQGVLDYVESRRDTVEVLKRKQRHVQKFNLPKGCVADEDSYWVGYCRSVSPPCYLGRIDVHLSKGVPNEQAVPLEPIPYEEFVEQLVEREGMGFYDVEDMFDAETPMYRLTWDPEKCFAHFRYFTDDLAATAYYWIQSRQAFRIDVKNPEDKFVRKMSAMGADCGGEGPHEFSVTYKRLEDGSYKALFRARKLNDYEPRHTDTIELKEAKPNFPVQDWDPEMGEVMDFIDLFPEVDAVALDMMAKEQ</sequence>
<dbReference type="Proteomes" id="UP000028828">
    <property type="component" value="Unassembled WGS sequence"/>
</dbReference>
<proteinExistence type="predicted"/>
<protein>
    <recommendedName>
        <fullName evidence="4">Transmembrane 9 superfamily member</fullName>
    </recommendedName>
</protein>
<organism evidence="2 3">
    <name type="scientific">Toxoplasma gondii p89</name>
    <dbReference type="NCBI Taxonomy" id="943119"/>
    <lineage>
        <taxon>Eukaryota</taxon>
        <taxon>Sar</taxon>
        <taxon>Alveolata</taxon>
        <taxon>Apicomplexa</taxon>
        <taxon>Conoidasida</taxon>
        <taxon>Coccidia</taxon>
        <taxon>Eucoccidiorida</taxon>
        <taxon>Eimeriorina</taxon>
        <taxon>Sarcocystidae</taxon>
        <taxon>Toxoplasma</taxon>
    </lineage>
</organism>
<feature type="signal peptide" evidence="1">
    <location>
        <begin position="1"/>
        <end position="32"/>
    </location>
</feature>
<dbReference type="OrthoDB" id="329016at2759"/>